<dbReference type="Pfam" id="PF12077">
    <property type="entry name" value="DUF3556"/>
    <property type="match status" value="1"/>
</dbReference>
<evidence type="ECO:0000313" key="2">
    <source>
        <dbReference type="EMBL" id="BBZ32947.1"/>
    </source>
</evidence>
<reference evidence="2" key="2">
    <citation type="submission" date="2020-02" db="EMBL/GenBank/DDBJ databases">
        <authorList>
            <person name="Matsumoto Y."/>
            <person name="Motooka D."/>
            <person name="Nakamura S."/>
        </authorList>
    </citation>
    <scope>NUCLEOTIDE SEQUENCE</scope>
    <source>
        <strain evidence="2">JCM 13671</strain>
    </source>
</reference>
<dbReference type="AlphaFoldDB" id="A0A7I7XUN1"/>
<gene>
    <name evidence="2" type="ORF">MCNF_15520</name>
</gene>
<protein>
    <submittedName>
        <fullName evidence="2">Uncharacterized protein</fullName>
    </submittedName>
</protein>
<feature type="region of interest" description="Disordered" evidence="1">
    <location>
        <begin position="39"/>
        <end position="58"/>
    </location>
</feature>
<evidence type="ECO:0000313" key="3">
    <source>
        <dbReference type="Proteomes" id="UP000466931"/>
    </source>
</evidence>
<organism evidence="2 3">
    <name type="scientific">Mycolicibacterium confluentis</name>
    <dbReference type="NCBI Taxonomy" id="28047"/>
    <lineage>
        <taxon>Bacteria</taxon>
        <taxon>Bacillati</taxon>
        <taxon>Actinomycetota</taxon>
        <taxon>Actinomycetes</taxon>
        <taxon>Mycobacteriales</taxon>
        <taxon>Mycobacteriaceae</taxon>
        <taxon>Mycolicibacterium</taxon>
    </lineage>
</organism>
<dbReference type="EMBL" id="AP022612">
    <property type="protein sequence ID" value="BBZ32947.1"/>
    <property type="molecule type" value="Genomic_DNA"/>
</dbReference>
<dbReference type="Proteomes" id="UP000466931">
    <property type="component" value="Chromosome"/>
</dbReference>
<dbReference type="InterPro" id="IPR021941">
    <property type="entry name" value="DUF3556_TM"/>
</dbReference>
<proteinExistence type="predicted"/>
<feature type="compositionally biased region" description="Low complexity" evidence="1">
    <location>
        <begin position="47"/>
        <end position="58"/>
    </location>
</feature>
<keyword evidence="3" id="KW-1185">Reference proteome</keyword>
<evidence type="ECO:0000256" key="1">
    <source>
        <dbReference type="SAM" id="MobiDB-lite"/>
    </source>
</evidence>
<accession>A0A7I7XUN1</accession>
<sequence>MARHIAEHGMGNPDVFSLLYLVKIGVYVSGGACFALSTSDVDGWGSGSATGSSTRPRG</sequence>
<name>A0A7I7XUN1_9MYCO</name>
<reference evidence="2" key="1">
    <citation type="journal article" date="2019" name="Emerg. Microbes Infect.">
        <title>Comprehensive subspecies identification of 175 nontuberculous mycobacteria species based on 7547 genomic profiles.</title>
        <authorList>
            <person name="Matsumoto Y."/>
            <person name="Kinjo T."/>
            <person name="Motooka D."/>
            <person name="Nabeya D."/>
            <person name="Jung N."/>
            <person name="Uechi K."/>
            <person name="Horii T."/>
            <person name="Iida T."/>
            <person name="Fujita J."/>
            <person name="Nakamura S."/>
        </authorList>
    </citation>
    <scope>NUCLEOTIDE SEQUENCE [LARGE SCALE GENOMIC DNA]</scope>
    <source>
        <strain evidence="2">JCM 13671</strain>
    </source>
</reference>